<reference evidence="1" key="1">
    <citation type="submission" date="2019-08" db="EMBL/GenBank/DDBJ databases">
        <authorList>
            <person name="Kucharzyk K."/>
            <person name="Murdoch R.W."/>
            <person name="Higgins S."/>
            <person name="Loffler F."/>
        </authorList>
    </citation>
    <scope>NUCLEOTIDE SEQUENCE</scope>
</reference>
<sequence length="70" mass="7967">MAHFFALHIAHEHDYVFEAVEPQLLKDLIPVACADVVDHDTFFEFGNVDHITFLRLSSCVMPALLRRAVS</sequence>
<organism evidence="1">
    <name type="scientific">bioreactor metagenome</name>
    <dbReference type="NCBI Taxonomy" id="1076179"/>
    <lineage>
        <taxon>unclassified sequences</taxon>
        <taxon>metagenomes</taxon>
        <taxon>ecological metagenomes</taxon>
    </lineage>
</organism>
<proteinExistence type="predicted"/>
<dbReference type="AlphaFoldDB" id="A0A645HV30"/>
<evidence type="ECO:0000313" key="1">
    <source>
        <dbReference type="EMBL" id="MPN42049.1"/>
    </source>
</evidence>
<accession>A0A645HV30</accession>
<name>A0A645HV30_9ZZZZ</name>
<comment type="caution">
    <text evidence="1">The sequence shown here is derived from an EMBL/GenBank/DDBJ whole genome shotgun (WGS) entry which is preliminary data.</text>
</comment>
<gene>
    <name evidence="1" type="ORF">SDC9_189605</name>
</gene>
<dbReference type="EMBL" id="VSSQ01099497">
    <property type="protein sequence ID" value="MPN42049.1"/>
    <property type="molecule type" value="Genomic_DNA"/>
</dbReference>
<protein>
    <submittedName>
        <fullName evidence="1">Uncharacterized protein</fullName>
    </submittedName>
</protein>